<dbReference type="Pfam" id="PF02803">
    <property type="entry name" value="Thiolase_C"/>
    <property type="match status" value="1"/>
</dbReference>
<evidence type="ECO:0000313" key="3">
    <source>
        <dbReference type="EMBL" id="SFU26601.1"/>
    </source>
</evidence>
<keyword evidence="3" id="KW-0808">Transferase</keyword>
<keyword evidence="1" id="KW-0472">Membrane</keyword>
<keyword evidence="1" id="KW-1133">Transmembrane helix</keyword>
<dbReference type="Proteomes" id="UP000198844">
    <property type="component" value="Unassembled WGS sequence"/>
</dbReference>
<evidence type="ECO:0000256" key="1">
    <source>
        <dbReference type="SAM" id="Phobius"/>
    </source>
</evidence>
<organism evidence="3 4">
    <name type="scientific">Paraburkholderia aspalathi</name>
    <dbReference type="NCBI Taxonomy" id="1324617"/>
    <lineage>
        <taxon>Bacteria</taxon>
        <taxon>Pseudomonadati</taxon>
        <taxon>Pseudomonadota</taxon>
        <taxon>Betaproteobacteria</taxon>
        <taxon>Burkholderiales</taxon>
        <taxon>Burkholderiaceae</taxon>
        <taxon>Paraburkholderia</taxon>
    </lineage>
</organism>
<evidence type="ECO:0000259" key="2">
    <source>
        <dbReference type="Pfam" id="PF02803"/>
    </source>
</evidence>
<dbReference type="GO" id="GO:0016747">
    <property type="term" value="F:acyltransferase activity, transferring groups other than amino-acyl groups"/>
    <property type="evidence" value="ECO:0007669"/>
    <property type="project" value="InterPro"/>
</dbReference>
<dbReference type="Gene3D" id="3.40.47.10">
    <property type="match status" value="1"/>
</dbReference>
<proteinExistence type="predicted"/>
<dbReference type="AlphaFoldDB" id="A0A1I7ERQ3"/>
<accession>A0A1I7ERQ3</accession>
<dbReference type="OrthoDB" id="9764638at2"/>
<feature type="domain" description="Thiolase C-terminal" evidence="2">
    <location>
        <begin position="20"/>
        <end position="103"/>
    </location>
</feature>
<keyword evidence="1" id="KW-0812">Transmembrane</keyword>
<dbReference type="InterPro" id="IPR016039">
    <property type="entry name" value="Thiolase-like"/>
</dbReference>
<protein>
    <submittedName>
        <fullName evidence="3">Acetyl-CoA C-acetyltransferase</fullName>
    </submittedName>
</protein>
<evidence type="ECO:0000313" key="4">
    <source>
        <dbReference type="Proteomes" id="UP000198844"/>
    </source>
</evidence>
<reference evidence="3 4" key="1">
    <citation type="submission" date="2016-10" db="EMBL/GenBank/DDBJ databases">
        <authorList>
            <person name="de Groot N.N."/>
        </authorList>
    </citation>
    <scope>NUCLEOTIDE SEQUENCE [LARGE SCALE GENOMIC DNA]</scope>
    <source>
        <strain evidence="3 4">LMG 27731</strain>
    </source>
</reference>
<feature type="transmembrane region" description="Helical" evidence="1">
    <location>
        <begin position="84"/>
        <end position="101"/>
    </location>
</feature>
<dbReference type="EMBL" id="FPBH01000060">
    <property type="protein sequence ID" value="SFU26601.1"/>
    <property type="molecule type" value="Genomic_DNA"/>
</dbReference>
<sequence>MYLMHSREVIFRIAEHSAEDDLDVNVPNEAVAAKAYAVSKKLKFDLGKMNANDSGVSVDQSDWLDRCTIIVRAVDELHRVGGRYVLVAMCIGGALSIAAVFERM</sequence>
<dbReference type="InterPro" id="IPR020617">
    <property type="entry name" value="Thiolase_C"/>
</dbReference>
<name>A0A1I7ERQ3_9BURK</name>
<gene>
    <name evidence="3" type="ORF">SAMN05192563_106017</name>
</gene>
<dbReference type="SUPFAM" id="SSF53901">
    <property type="entry name" value="Thiolase-like"/>
    <property type="match status" value="1"/>
</dbReference>